<accession>A0ABS3RK70</accession>
<dbReference type="CDD" id="cd04645">
    <property type="entry name" value="LbH_gamma_CA_like"/>
    <property type="match status" value="1"/>
</dbReference>
<dbReference type="EMBL" id="JAGEPF010000003">
    <property type="protein sequence ID" value="MBO2457106.1"/>
    <property type="molecule type" value="Genomic_DNA"/>
</dbReference>
<dbReference type="Gene3D" id="2.160.10.10">
    <property type="entry name" value="Hexapeptide repeat proteins"/>
    <property type="match status" value="1"/>
</dbReference>
<proteinExistence type="predicted"/>
<name>A0ABS3RK70_9ACTN</name>
<dbReference type="PANTHER" id="PTHR13061:SF29">
    <property type="entry name" value="GAMMA CARBONIC ANHYDRASE-LIKE 1, MITOCHONDRIAL-RELATED"/>
    <property type="match status" value="1"/>
</dbReference>
<dbReference type="RefSeq" id="WP_208237745.1">
    <property type="nucleotide sequence ID" value="NZ_JAGEPF010000003.1"/>
</dbReference>
<keyword evidence="2" id="KW-1185">Reference proteome</keyword>
<protein>
    <submittedName>
        <fullName evidence="1">Gamma carbonic anhydrase family protein</fullName>
    </submittedName>
</protein>
<comment type="caution">
    <text evidence="1">The sequence shown here is derived from an EMBL/GenBank/DDBJ whole genome shotgun (WGS) entry which is preliminary data.</text>
</comment>
<dbReference type="SUPFAM" id="SSF51161">
    <property type="entry name" value="Trimeric LpxA-like enzymes"/>
    <property type="match status" value="1"/>
</dbReference>
<dbReference type="PANTHER" id="PTHR13061">
    <property type="entry name" value="DYNACTIN SUBUNIT P25"/>
    <property type="match status" value="1"/>
</dbReference>
<evidence type="ECO:0000313" key="2">
    <source>
        <dbReference type="Proteomes" id="UP000680206"/>
    </source>
</evidence>
<dbReference type="InterPro" id="IPR047324">
    <property type="entry name" value="LbH_gamma_CA-like"/>
</dbReference>
<gene>
    <name evidence="1" type="ORF">J4709_05925</name>
</gene>
<reference evidence="1 2" key="1">
    <citation type="submission" date="2021-03" db="EMBL/GenBank/DDBJ databases">
        <title>Actinomadura violae sp. nov., isolated from lichen in Thailand.</title>
        <authorList>
            <person name="Kanchanasin P."/>
            <person name="Saeng-In P."/>
            <person name="Phongsopitanun W."/>
            <person name="Yuki M."/>
            <person name="Kudo T."/>
            <person name="Ohkuma M."/>
            <person name="Tanasupawat S."/>
        </authorList>
    </citation>
    <scope>NUCLEOTIDE SEQUENCE [LARGE SCALE GENOMIC DNA]</scope>
    <source>
        <strain evidence="1 2">LCR2-06</strain>
    </source>
</reference>
<organism evidence="1 2">
    <name type="scientific">Actinomadura violacea</name>
    <dbReference type="NCBI Taxonomy" id="2819934"/>
    <lineage>
        <taxon>Bacteria</taxon>
        <taxon>Bacillati</taxon>
        <taxon>Actinomycetota</taxon>
        <taxon>Actinomycetes</taxon>
        <taxon>Streptosporangiales</taxon>
        <taxon>Thermomonosporaceae</taxon>
        <taxon>Actinomadura</taxon>
    </lineage>
</organism>
<dbReference type="InterPro" id="IPR011004">
    <property type="entry name" value="Trimer_LpxA-like_sf"/>
</dbReference>
<evidence type="ECO:0000313" key="1">
    <source>
        <dbReference type="EMBL" id="MBO2457106.1"/>
    </source>
</evidence>
<sequence>MAVYALGDQVPDIHPTAYVHPGATVIGSVVLGEGATVWPGAVLRGDYGTITVGARTSVQDGTVVHTTEEWPTVIGADCVVGHNVHLEGCVVEDRCLIGSGSVVLNRVRVETRAVVGAGAVVTEGAVVPSGHTALGIPAKPRPGGIDEKWHAEAVAMYVANGRRYAAELKRIRD</sequence>
<dbReference type="Proteomes" id="UP000680206">
    <property type="component" value="Unassembled WGS sequence"/>
</dbReference>
<dbReference type="Pfam" id="PF00132">
    <property type="entry name" value="Hexapep"/>
    <property type="match status" value="2"/>
</dbReference>
<dbReference type="InterPro" id="IPR001451">
    <property type="entry name" value="Hexapep"/>
</dbReference>
<dbReference type="InterPro" id="IPR050484">
    <property type="entry name" value="Transf_Hexapept/Carb_Anhydrase"/>
</dbReference>